<evidence type="ECO:0000259" key="1">
    <source>
        <dbReference type="Pfam" id="PF09836"/>
    </source>
</evidence>
<dbReference type="Pfam" id="PF09836">
    <property type="entry name" value="DUF2063"/>
    <property type="match status" value="1"/>
</dbReference>
<feature type="domain" description="Putative DNA-binding" evidence="1">
    <location>
        <begin position="1"/>
        <end position="61"/>
    </location>
</feature>
<dbReference type="Proteomes" id="UP000055590">
    <property type="component" value="Chromosome"/>
</dbReference>
<evidence type="ECO:0000313" key="3">
    <source>
        <dbReference type="Proteomes" id="UP000055590"/>
    </source>
</evidence>
<organism evidence="2 3">
    <name type="scientific">Vulgatibacter incomptus</name>
    <dbReference type="NCBI Taxonomy" id="1391653"/>
    <lineage>
        <taxon>Bacteria</taxon>
        <taxon>Pseudomonadati</taxon>
        <taxon>Myxococcota</taxon>
        <taxon>Myxococcia</taxon>
        <taxon>Myxococcales</taxon>
        <taxon>Cystobacterineae</taxon>
        <taxon>Vulgatibacteraceae</taxon>
        <taxon>Vulgatibacter</taxon>
    </lineage>
</organism>
<dbReference type="AlphaFoldDB" id="A0A0K1PBC5"/>
<dbReference type="EMBL" id="CP012332">
    <property type="protein sequence ID" value="AKU90825.1"/>
    <property type="molecule type" value="Genomic_DNA"/>
</dbReference>
<evidence type="ECO:0000313" key="2">
    <source>
        <dbReference type="EMBL" id="AKU90825.1"/>
    </source>
</evidence>
<dbReference type="InterPro" id="IPR044922">
    <property type="entry name" value="DUF2063_N_sf"/>
</dbReference>
<dbReference type="InterPro" id="IPR018640">
    <property type="entry name" value="DUF2063"/>
</dbReference>
<reference evidence="2 3" key="1">
    <citation type="submission" date="2015-08" db="EMBL/GenBank/DDBJ databases">
        <authorList>
            <person name="Babu N.S."/>
            <person name="Beckwith C.J."/>
            <person name="Beseler K.G."/>
            <person name="Brison A."/>
            <person name="Carone J.V."/>
            <person name="Caskin T.P."/>
            <person name="Diamond M."/>
            <person name="Durham M.E."/>
            <person name="Foxe J.M."/>
            <person name="Go M."/>
            <person name="Henderson B.A."/>
            <person name="Jones I.B."/>
            <person name="McGettigan J.A."/>
            <person name="Micheletti S.J."/>
            <person name="Nasrallah M.E."/>
            <person name="Ortiz D."/>
            <person name="Piller C.R."/>
            <person name="Privatt S.R."/>
            <person name="Schneider S.L."/>
            <person name="Sharp S."/>
            <person name="Smith T.C."/>
            <person name="Stanton J.D."/>
            <person name="Ullery H.E."/>
            <person name="Wilson R.J."/>
            <person name="Serrano M.G."/>
            <person name="Buck G."/>
            <person name="Lee V."/>
            <person name="Wang Y."/>
            <person name="Carvalho R."/>
            <person name="Voegtly L."/>
            <person name="Shi R."/>
            <person name="Duckworth R."/>
            <person name="Johnson A."/>
            <person name="Loviza R."/>
            <person name="Walstead R."/>
            <person name="Shah Z."/>
            <person name="Kiflezghi M."/>
            <person name="Wade K."/>
            <person name="Ball S.L."/>
            <person name="Bradley K.W."/>
            <person name="Asai D.J."/>
            <person name="Bowman C.A."/>
            <person name="Russell D.A."/>
            <person name="Pope W.H."/>
            <person name="Jacobs-Sera D."/>
            <person name="Hendrix R.W."/>
            <person name="Hatfull G.F."/>
        </authorList>
    </citation>
    <scope>NUCLEOTIDE SEQUENCE [LARGE SCALE GENOMIC DNA]</scope>
    <source>
        <strain evidence="2 3">DSM 27710</strain>
    </source>
</reference>
<dbReference type="STRING" id="1391653.AKJ08_1212"/>
<accession>A0A0K1PBC5</accession>
<dbReference type="Gene3D" id="1.10.150.690">
    <property type="entry name" value="DUF2063"/>
    <property type="match status" value="1"/>
</dbReference>
<proteinExistence type="predicted"/>
<gene>
    <name evidence="2" type="ORF">AKJ08_1212</name>
</gene>
<sequence>MEIYANMYLWRQIDVLREDFPKLAVLLGDEAFYTLGKAFVHVHPSVHHSLSQLGRRLPQYLKEHPGSRPDLSDLAALEWARAEVFEEAAVPTASPSMLREMAAAGDFSCASLELVPALRLLRFDSDVLDVWQQLEDGHPVPAAHRAPSFAVVWRRELEVFHVQVQADEAKALALASAGEPLEVVCAAFEDRGDPVEAAFRAIGSWFAEGWICEPEEETARP</sequence>
<protein>
    <recommendedName>
        <fullName evidence="1">Putative DNA-binding domain-containing protein</fullName>
    </recommendedName>
</protein>
<keyword evidence="3" id="KW-1185">Reference proteome</keyword>
<dbReference type="KEGG" id="vin:AKJ08_1212"/>
<name>A0A0K1PBC5_9BACT</name>